<dbReference type="InterPro" id="IPR051474">
    <property type="entry name" value="Anti-sigma-K/W_factor"/>
</dbReference>
<dbReference type="EMBL" id="VCIW01000035">
    <property type="protein sequence ID" value="TLS48478.1"/>
    <property type="molecule type" value="Genomic_DNA"/>
</dbReference>
<dbReference type="InterPro" id="IPR041916">
    <property type="entry name" value="Anti_sigma_zinc_sf"/>
</dbReference>
<dbReference type="GO" id="GO:0005886">
    <property type="term" value="C:plasma membrane"/>
    <property type="evidence" value="ECO:0007669"/>
    <property type="project" value="UniProtKB-SubCell"/>
</dbReference>
<dbReference type="InterPro" id="IPR018764">
    <property type="entry name" value="RskA_C"/>
</dbReference>
<dbReference type="InterPro" id="IPR027383">
    <property type="entry name" value="Znf_put"/>
</dbReference>
<comment type="caution">
    <text evidence="13">The sequence shown here is derived from an EMBL/GenBank/DDBJ whole genome shotgun (WGS) entry which is preliminary data.</text>
</comment>
<evidence type="ECO:0000256" key="9">
    <source>
        <dbReference type="ARBA" id="ARBA00029829"/>
    </source>
</evidence>
<comment type="similarity">
    <text evidence="7">Belongs to the zinc-associated anti-sigma factor (ZAS) superfamily. Anti-sigma-W factor family.</text>
</comment>
<feature type="domain" description="Putative zinc-finger" evidence="12">
    <location>
        <begin position="17"/>
        <end position="41"/>
    </location>
</feature>
<keyword evidence="14" id="KW-1185">Reference proteome</keyword>
<dbReference type="GO" id="GO:0006417">
    <property type="term" value="P:regulation of translation"/>
    <property type="evidence" value="ECO:0007669"/>
    <property type="project" value="TreeGrafter"/>
</dbReference>
<name>A0A5R9G4P3_9BACL</name>
<evidence type="ECO:0000256" key="6">
    <source>
        <dbReference type="ARBA" id="ARBA00023136"/>
    </source>
</evidence>
<keyword evidence="4" id="KW-0812">Transmembrane</keyword>
<evidence type="ECO:0000256" key="2">
    <source>
        <dbReference type="ARBA" id="ARBA00004236"/>
    </source>
</evidence>
<dbReference type="GO" id="GO:0016989">
    <property type="term" value="F:sigma factor antagonist activity"/>
    <property type="evidence" value="ECO:0007669"/>
    <property type="project" value="TreeGrafter"/>
</dbReference>
<dbReference type="PANTHER" id="PTHR37461:SF1">
    <property type="entry name" value="ANTI-SIGMA-K FACTOR RSKA"/>
    <property type="match status" value="1"/>
</dbReference>
<feature type="domain" description="Anti-sigma K factor RskA C-terminal" evidence="11">
    <location>
        <begin position="103"/>
        <end position="242"/>
    </location>
</feature>
<evidence type="ECO:0000256" key="8">
    <source>
        <dbReference type="ARBA" id="ARBA00024438"/>
    </source>
</evidence>
<comment type="subcellular location">
    <subcellularLocation>
        <location evidence="2">Cell membrane</location>
    </subcellularLocation>
    <subcellularLocation>
        <location evidence="1">Membrane</location>
        <topology evidence="1">Single-pass membrane protein</topology>
    </subcellularLocation>
</comment>
<reference evidence="13 14" key="1">
    <citation type="submission" date="2019-05" db="EMBL/GenBank/DDBJ databases">
        <authorList>
            <person name="Narsing Rao M.P."/>
            <person name="Li W.J."/>
        </authorList>
    </citation>
    <scope>NUCLEOTIDE SEQUENCE [LARGE SCALE GENOMIC DNA]</scope>
    <source>
        <strain evidence="13 14">SYSU_K30003</strain>
    </source>
</reference>
<dbReference type="AlphaFoldDB" id="A0A5R9G4P3"/>
<dbReference type="Pfam" id="PF10099">
    <property type="entry name" value="RskA_C"/>
    <property type="match status" value="1"/>
</dbReference>
<dbReference type="PANTHER" id="PTHR37461">
    <property type="entry name" value="ANTI-SIGMA-K FACTOR RSKA"/>
    <property type="match status" value="1"/>
</dbReference>
<keyword evidence="6" id="KW-0472">Membrane</keyword>
<keyword evidence="3" id="KW-1003">Cell membrane</keyword>
<accession>A0A5R9G4P3</accession>
<evidence type="ECO:0000313" key="14">
    <source>
        <dbReference type="Proteomes" id="UP000309676"/>
    </source>
</evidence>
<dbReference type="Proteomes" id="UP000309676">
    <property type="component" value="Unassembled WGS sequence"/>
</dbReference>
<evidence type="ECO:0000256" key="10">
    <source>
        <dbReference type="ARBA" id="ARBA00030803"/>
    </source>
</evidence>
<keyword evidence="5" id="KW-1133">Transmembrane helix</keyword>
<evidence type="ECO:0000256" key="1">
    <source>
        <dbReference type="ARBA" id="ARBA00004167"/>
    </source>
</evidence>
<evidence type="ECO:0000259" key="12">
    <source>
        <dbReference type="Pfam" id="PF13490"/>
    </source>
</evidence>
<proteinExistence type="inferred from homology"/>
<organism evidence="13 14">
    <name type="scientific">Paenibacillus antri</name>
    <dbReference type="NCBI Taxonomy" id="2582848"/>
    <lineage>
        <taxon>Bacteria</taxon>
        <taxon>Bacillati</taxon>
        <taxon>Bacillota</taxon>
        <taxon>Bacilli</taxon>
        <taxon>Bacillales</taxon>
        <taxon>Paenibacillaceae</taxon>
        <taxon>Paenibacillus</taxon>
    </lineage>
</organism>
<dbReference type="Pfam" id="PF13490">
    <property type="entry name" value="zf-HC2"/>
    <property type="match status" value="1"/>
</dbReference>
<dbReference type="Gene3D" id="1.10.10.1320">
    <property type="entry name" value="Anti-sigma factor, zinc-finger domain"/>
    <property type="match status" value="1"/>
</dbReference>
<sequence>MVMRKSDREPICGFLLEYVSGNGTEAERRAFERHLPGCPACTDEAAELTEAWEGVSANMERVEPPEDLKKQVLDAAFASEPPTSEPPAFERPPSRPWLRYGFAAAASAVIAVMALWNYELQSDRSAMPLPLEEAASVSAASIERLVPLYASAAAERAYGVACVVNNGRDKQFIVYVFGAQRTEGEEAYQVWLLKDGERSSAGTFRVNEDGIGVLAMPIATEPPAFDAIGITIEPDDRGDQPRGERAFAS</sequence>
<evidence type="ECO:0000256" key="4">
    <source>
        <dbReference type="ARBA" id="ARBA00022692"/>
    </source>
</evidence>
<evidence type="ECO:0000259" key="11">
    <source>
        <dbReference type="Pfam" id="PF10099"/>
    </source>
</evidence>
<protein>
    <recommendedName>
        <fullName evidence="8">Anti-sigma-W factor RsiW</fullName>
    </recommendedName>
    <alternativeName>
        <fullName evidence="10">Regulator of SigK</fullName>
    </alternativeName>
    <alternativeName>
        <fullName evidence="9">Sigma-K anti-sigma factor RskA</fullName>
    </alternativeName>
</protein>
<evidence type="ECO:0000256" key="7">
    <source>
        <dbReference type="ARBA" id="ARBA00024353"/>
    </source>
</evidence>
<evidence type="ECO:0000256" key="5">
    <source>
        <dbReference type="ARBA" id="ARBA00022989"/>
    </source>
</evidence>
<evidence type="ECO:0000256" key="3">
    <source>
        <dbReference type="ARBA" id="ARBA00022475"/>
    </source>
</evidence>
<evidence type="ECO:0000313" key="13">
    <source>
        <dbReference type="EMBL" id="TLS48478.1"/>
    </source>
</evidence>
<gene>
    <name evidence="13" type="ORF">FE782_30550</name>
</gene>